<dbReference type="Proteomes" id="UP000823910">
    <property type="component" value="Unassembled WGS sequence"/>
</dbReference>
<dbReference type="GO" id="GO:0046872">
    <property type="term" value="F:metal ion binding"/>
    <property type="evidence" value="ECO:0007669"/>
    <property type="project" value="UniProtKB-KW"/>
</dbReference>
<evidence type="ECO:0000256" key="8">
    <source>
        <dbReference type="ARBA" id="ARBA00034120"/>
    </source>
</evidence>
<dbReference type="GO" id="GO:0003723">
    <property type="term" value="F:RNA binding"/>
    <property type="evidence" value="ECO:0007669"/>
    <property type="project" value="InterPro"/>
</dbReference>
<keyword evidence="7" id="KW-0051">Antiviral defense</keyword>
<gene>
    <name evidence="11" type="ORF">H9704_02700</name>
</gene>
<dbReference type="GO" id="GO:0003964">
    <property type="term" value="F:RNA-directed DNA polymerase activity"/>
    <property type="evidence" value="ECO:0007669"/>
    <property type="project" value="UniProtKB-KW"/>
</dbReference>
<keyword evidence="4" id="KW-0479">Metal-binding</keyword>
<evidence type="ECO:0000256" key="4">
    <source>
        <dbReference type="ARBA" id="ARBA00022723"/>
    </source>
</evidence>
<sequence>MNNMDIWKYASAEQYKDMLLSFALLSGPDWPPKRIMACLYALSNHPEAHYHALSVPKKSGGVRRLLAPDPLMKQVQRNLLHHVLEGFSPSEAAMAYRRGVSAKDHAARHCGQRVVLTLDIQDFFDSITFPQVLARCFPIIYFPRPVGVLLASLCCAYERLPQGAPTSPAVSNLVMKPFDEHMLAWCGERDITYSRYCDDMTFSGDFDFREVKGKAEGFLEAMGMALNRKKTRVSFRGGRQAVTGLVVNERPGVPREYKRRLRQEIYQYRKFGLPGTETDSEKYRARLLGKIRYVLSVHPEDAWFAQAEQELKRRNPS</sequence>
<proteinExistence type="inferred from homology"/>
<dbReference type="InterPro" id="IPR000123">
    <property type="entry name" value="Reverse_transcriptase_msDNA"/>
</dbReference>
<dbReference type="EMBL" id="DWWT01000008">
    <property type="protein sequence ID" value="HJC05053.1"/>
    <property type="molecule type" value="Genomic_DNA"/>
</dbReference>
<keyword evidence="2" id="KW-0808">Transferase</keyword>
<dbReference type="GO" id="GO:0051607">
    <property type="term" value="P:defense response to virus"/>
    <property type="evidence" value="ECO:0007669"/>
    <property type="project" value="UniProtKB-KW"/>
</dbReference>
<evidence type="ECO:0000259" key="10">
    <source>
        <dbReference type="PROSITE" id="PS50878"/>
    </source>
</evidence>
<evidence type="ECO:0000313" key="12">
    <source>
        <dbReference type="Proteomes" id="UP000823910"/>
    </source>
</evidence>
<dbReference type="PANTHER" id="PTHR34047:SF7">
    <property type="entry name" value="RNA-DIRECTED DNA POLYMERASE"/>
    <property type="match status" value="1"/>
</dbReference>
<dbReference type="InterPro" id="IPR043502">
    <property type="entry name" value="DNA/RNA_pol_sf"/>
</dbReference>
<comment type="catalytic activity">
    <reaction evidence="9">
        <text>DNA(n) + a 2'-deoxyribonucleoside 5'-triphosphate = DNA(n+1) + diphosphate</text>
        <dbReference type="Rhea" id="RHEA:22508"/>
        <dbReference type="Rhea" id="RHEA-COMP:17339"/>
        <dbReference type="Rhea" id="RHEA-COMP:17340"/>
        <dbReference type="ChEBI" id="CHEBI:33019"/>
        <dbReference type="ChEBI" id="CHEBI:61560"/>
        <dbReference type="ChEBI" id="CHEBI:173112"/>
        <dbReference type="EC" id="2.7.7.49"/>
    </reaction>
</comment>
<evidence type="ECO:0000256" key="6">
    <source>
        <dbReference type="ARBA" id="ARBA00022918"/>
    </source>
</evidence>
<keyword evidence="5" id="KW-0460">Magnesium</keyword>
<dbReference type="SUPFAM" id="SSF56672">
    <property type="entry name" value="DNA/RNA polymerases"/>
    <property type="match status" value="1"/>
</dbReference>
<dbReference type="CDD" id="cd03487">
    <property type="entry name" value="RT_Bac_retron_II"/>
    <property type="match status" value="1"/>
</dbReference>
<dbReference type="PROSITE" id="PS50878">
    <property type="entry name" value="RT_POL"/>
    <property type="match status" value="1"/>
</dbReference>
<evidence type="ECO:0000256" key="7">
    <source>
        <dbReference type="ARBA" id="ARBA00023118"/>
    </source>
</evidence>
<evidence type="ECO:0000313" key="11">
    <source>
        <dbReference type="EMBL" id="HJC05053.1"/>
    </source>
</evidence>
<evidence type="ECO:0000256" key="2">
    <source>
        <dbReference type="ARBA" id="ARBA00022679"/>
    </source>
</evidence>
<dbReference type="InterPro" id="IPR051083">
    <property type="entry name" value="GrpII_Intron_Splice-Mob/Def"/>
</dbReference>
<evidence type="ECO:0000256" key="3">
    <source>
        <dbReference type="ARBA" id="ARBA00022695"/>
    </source>
</evidence>
<comment type="similarity">
    <text evidence="8">Belongs to the bacterial reverse transcriptase family.</text>
</comment>
<dbReference type="Pfam" id="PF00078">
    <property type="entry name" value="RVT_1"/>
    <property type="match status" value="1"/>
</dbReference>
<reference evidence="11" key="2">
    <citation type="submission" date="2021-04" db="EMBL/GenBank/DDBJ databases">
        <authorList>
            <person name="Gilroy R."/>
        </authorList>
    </citation>
    <scope>NUCLEOTIDE SEQUENCE</scope>
    <source>
        <strain evidence="11">CHK180-15479</strain>
    </source>
</reference>
<evidence type="ECO:0000256" key="5">
    <source>
        <dbReference type="ARBA" id="ARBA00022842"/>
    </source>
</evidence>
<dbReference type="AlphaFoldDB" id="A0A9D2MZ09"/>
<keyword evidence="3" id="KW-0548">Nucleotidyltransferase</keyword>
<organism evidence="11 12">
    <name type="scientific">Candidatus Enterocloster excrementipullorum</name>
    <dbReference type="NCBI Taxonomy" id="2838559"/>
    <lineage>
        <taxon>Bacteria</taxon>
        <taxon>Bacillati</taxon>
        <taxon>Bacillota</taxon>
        <taxon>Clostridia</taxon>
        <taxon>Lachnospirales</taxon>
        <taxon>Lachnospiraceae</taxon>
        <taxon>Enterocloster</taxon>
    </lineage>
</organism>
<dbReference type="EC" id="2.7.7.49" evidence="1"/>
<evidence type="ECO:0000256" key="1">
    <source>
        <dbReference type="ARBA" id="ARBA00012493"/>
    </source>
</evidence>
<keyword evidence="6 11" id="KW-0695">RNA-directed DNA polymerase</keyword>
<comment type="caution">
    <text evidence="11">The sequence shown here is derived from an EMBL/GenBank/DDBJ whole genome shotgun (WGS) entry which is preliminary data.</text>
</comment>
<dbReference type="PRINTS" id="PR00866">
    <property type="entry name" value="RNADNAPOLMS"/>
</dbReference>
<dbReference type="InterPro" id="IPR000477">
    <property type="entry name" value="RT_dom"/>
</dbReference>
<feature type="domain" description="Reverse transcriptase" evidence="10">
    <location>
        <begin position="36"/>
        <end position="247"/>
    </location>
</feature>
<dbReference type="PANTHER" id="PTHR34047">
    <property type="entry name" value="NUCLEAR INTRON MATURASE 1, MITOCHONDRIAL-RELATED"/>
    <property type="match status" value="1"/>
</dbReference>
<accession>A0A9D2MZ09</accession>
<evidence type="ECO:0000256" key="9">
    <source>
        <dbReference type="ARBA" id="ARBA00048173"/>
    </source>
</evidence>
<reference evidence="11" key="1">
    <citation type="journal article" date="2021" name="PeerJ">
        <title>Extensive microbial diversity within the chicken gut microbiome revealed by metagenomics and culture.</title>
        <authorList>
            <person name="Gilroy R."/>
            <person name="Ravi A."/>
            <person name="Getino M."/>
            <person name="Pursley I."/>
            <person name="Horton D.L."/>
            <person name="Alikhan N.F."/>
            <person name="Baker D."/>
            <person name="Gharbi K."/>
            <person name="Hall N."/>
            <person name="Watson M."/>
            <person name="Adriaenssens E.M."/>
            <person name="Foster-Nyarko E."/>
            <person name="Jarju S."/>
            <person name="Secka A."/>
            <person name="Antonio M."/>
            <person name="Oren A."/>
            <person name="Chaudhuri R.R."/>
            <person name="La Ragione R."/>
            <person name="Hildebrand F."/>
            <person name="Pallen M.J."/>
        </authorList>
    </citation>
    <scope>NUCLEOTIDE SEQUENCE</scope>
    <source>
        <strain evidence="11">CHK180-15479</strain>
    </source>
</reference>
<name>A0A9D2MZ09_9FIRM</name>
<protein>
    <recommendedName>
        <fullName evidence="1">RNA-directed DNA polymerase</fullName>
        <ecNumber evidence="1">2.7.7.49</ecNumber>
    </recommendedName>
</protein>